<evidence type="ECO:0000256" key="10">
    <source>
        <dbReference type="SAM" id="SignalP"/>
    </source>
</evidence>
<dbReference type="OrthoDB" id="429813at2759"/>
<comment type="catalytic activity">
    <reaction evidence="8 9">
        <text>a long-chain fatty acyl-CoA + 2 NADPH + 2 H(+) = a long-chain primary fatty alcohol + 2 NADP(+) + CoA</text>
        <dbReference type="Rhea" id="RHEA:52716"/>
        <dbReference type="ChEBI" id="CHEBI:15378"/>
        <dbReference type="ChEBI" id="CHEBI:57287"/>
        <dbReference type="ChEBI" id="CHEBI:57783"/>
        <dbReference type="ChEBI" id="CHEBI:58349"/>
        <dbReference type="ChEBI" id="CHEBI:77396"/>
        <dbReference type="ChEBI" id="CHEBI:83139"/>
        <dbReference type="EC" id="1.2.1.84"/>
    </reaction>
</comment>
<dbReference type="CDD" id="cd09071">
    <property type="entry name" value="FAR_C"/>
    <property type="match status" value="1"/>
</dbReference>
<evidence type="ECO:0000256" key="8">
    <source>
        <dbReference type="ARBA" id="ARBA00052530"/>
    </source>
</evidence>
<sequence length="547" mass="62015">MAEPFCCLVLPDCLICFAVELAIDRGGMSTMVETRSSPVANFYKERSILITGATGFMGKVLVEKLLRSCSETKTIYVLLRPKEGQEPKQRLDELLKTKIFDRAKKEQPGCISKLVPIHGDLTLPGLGISASDQSLLTSNVSIVFHSAATVKFDEPLKRSVDMNVLGTRRLVELCHKMTHLEALIHVSTAYCNCDRKQVDEVVYDPPVPPQKIIDTIQWMDEDLVGILTPHLIKGRPNTYTYTKALAETLLVEESGALPVAIVRPSIVTAAWKEPFPGWVDNFNGPTGLIVATSKGILRSMHCKSSNIADLIPVDVVINLVITVAWYTASHRPNSILVYNCCSGSSNKLTWGGVERLAIPLILRHPSHGVFFYPNGSFTNSRLWNYLSVFLYHHVPSYCIDLVAVLTGNKPQLVPLYRKLHRAIQCLEYFTTHEWSFNSNNLLMLLEKISPEDKQEFNFDIKALHWPTYLEDYILGIRQFLLKEELSSLPSARKSLKRIYMYTKMAHFLLIFLLWKVVFMRYNGARKLWFIFISMVVKLYNMLPRIAS</sequence>
<evidence type="ECO:0000313" key="14">
    <source>
        <dbReference type="Proteomes" id="UP000887013"/>
    </source>
</evidence>
<dbReference type="Pfam" id="PF07993">
    <property type="entry name" value="NAD_binding_4"/>
    <property type="match status" value="1"/>
</dbReference>
<dbReference type="Pfam" id="PF03015">
    <property type="entry name" value="Sterile"/>
    <property type="match status" value="1"/>
</dbReference>
<proteinExistence type="inferred from homology"/>
<evidence type="ECO:0000256" key="5">
    <source>
        <dbReference type="ARBA" id="ARBA00022989"/>
    </source>
</evidence>
<dbReference type="EMBL" id="BMAW01002351">
    <property type="protein sequence ID" value="GFS78138.1"/>
    <property type="molecule type" value="Genomic_DNA"/>
</dbReference>
<dbReference type="PANTHER" id="PTHR11011:SF116">
    <property type="entry name" value="FATTY ACYL-COA REDUCTASE CG5065-RELATED"/>
    <property type="match status" value="1"/>
</dbReference>
<dbReference type="GO" id="GO:0080019">
    <property type="term" value="F:alcohol-forming very long-chain fatty acyl-CoA reductase activity"/>
    <property type="evidence" value="ECO:0007669"/>
    <property type="project" value="InterPro"/>
</dbReference>
<dbReference type="EC" id="1.2.1.84" evidence="9"/>
<feature type="signal peptide" evidence="10">
    <location>
        <begin position="1"/>
        <end position="18"/>
    </location>
</feature>
<evidence type="ECO:0000256" key="6">
    <source>
        <dbReference type="ARBA" id="ARBA00023098"/>
    </source>
</evidence>
<keyword evidence="5 9" id="KW-1133">Transmembrane helix</keyword>
<dbReference type="SUPFAM" id="SSF51735">
    <property type="entry name" value="NAD(P)-binding Rossmann-fold domains"/>
    <property type="match status" value="1"/>
</dbReference>
<evidence type="ECO:0000259" key="11">
    <source>
        <dbReference type="Pfam" id="PF03015"/>
    </source>
</evidence>
<comment type="caution">
    <text evidence="13">The sequence shown here is derived from an EMBL/GenBank/DDBJ whole genome shotgun (WGS) entry which is preliminary data.</text>
</comment>
<accession>A0A8X6MU47</accession>
<dbReference type="PANTHER" id="PTHR11011">
    <property type="entry name" value="MALE STERILITY PROTEIN 2-RELATED"/>
    <property type="match status" value="1"/>
</dbReference>
<reference evidence="13" key="1">
    <citation type="submission" date="2020-08" db="EMBL/GenBank/DDBJ databases">
        <title>Multicomponent nature underlies the extraordinary mechanical properties of spider dragline silk.</title>
        <authorList>
            <person name="Kono N."/>
            <person name="Nakamura H."/>
            <person name="Mori M."/>
            <person name="Yoshida Y."/>
            <person name="Ohtoshi R."/>
            <person name="Malay A.D."/>
            <person name="Moran D.A.P."/>
            <person name="Tomita M."/>
            <person name="Numata K."/>
            <person name="Arakawa K."/>
        </authorList>
    </citation>
    <scope>NUCLEOTIDE SEQUENCE</scope>
</reference>
<dbReference type="InterPro" id="IPR036291">
    <property type="entry name" value="NAD(P)-bd_dom_sf"/>
</dbReference>
<feature type="transmembrane region" description="Helical" evidence="9">
    <location>
        <begin position="527"/>
        <end position="546"/>
    </location>
</feature>
<dbReference type="GO" id="GO:0102965">
    <property type="term" value="F:alcohol-forming long-chain fatty acyl-CoA reductase activity"/>
    <property type="evidence" value="ECO:0007669"/>
    <property type="project" value="UniProtKB-EC"/>
</dbReference>
<evidence type="ECO:0000256" key="3">
    <source>
        <dbReference type="ARBA" id="ARBA00022516"/>
    </source>
</evidence>
<evidence type="ECO:0000256" key="9">
    <source>
        <dbReference type="RuleBase" id="RU363097"/>
    </source>
</evidence>
<dbReference type="InterPro" id="IPR033640">
    <property type="entry name" value="FAR_C"/>
</dbReference>
<comment type="function">
    <text evidence="9">Catalyzes the reduction of fatty acyl-CoA to fatty alcohols.</text>
</comment>
<feature type="transmembrane region" description="Helical" evidence="9">
    <location>
        <begin position="498"/>
        <end position="518"/>
    </location>
</feature>
<organism evidence="13 14">
    <name type="scientific">Nephila pilipes</name>
    <name type="common">Giant wood spider</name>
    <name type="synonym">Nephila maculata</name>
    <dbReference type="NCBI Taxonomy" id="299642"/>
    <lineage>
        <taxon>Eukaryota</taxon>
        <taxon>Metazoa</taxon>
        <taxon>Ecdysozoa</taxon>
        <taxon>Arthropoda</taxon>
        <taxon>Chelicerata</taxon>
        <taxon>Arachnida</taxon>
        <taxon>Araneae</taxon>
        <taxon>Araneomorphae</taxon>
        <taxon>Entelegynae</taxon>
        <taxon>Araneoidea</taxon>
        <taxon>Nephilidae</taxon>
        <taxon>Nephila</taxon>
    </lineage>
</organism>
<keyword evidence="7 9" id="KW-0472">Membrane</keyword>
<dbReference type="GO" id="GO:0005777">
    <property type="term" value="C:peroxisome"/>
    <property type="evidence" value="ECO:0007669"/>
    <property type="project" value="TreeGrafter"/>
</dbReference>
<keyword evidence="3 9" id="KW-0444">Lipid biosynthesis</keyword>
<dbReference type="AlphaFoldDB" id="A0A8X6MU47"/>
<feature type="domain" description="Thioester reductase (TE)" evidence="12">
    <location>
        <begin position="50"/>
        <end position="319"/>
    </location>
</feature>
<evidence type="ECO:0000256" key="1">
    <source>
        <dbReference type="ARBA" id="ARBA00004141"/>
    </source>
</evidence>
<evidence type="ECO:0000256" key="7">
    <source>
        <dbReference type="ARBA" id="ARBA00023136"/>
    </source>
</evidence>
<dbReference type="InterPro" id="IPR013120">
    <property type="entry name" value="FAR_NAD-bd"/>
</dbReference>
<evidence type="ECO:0000313" key="13">
    <source>
        <dbReference type="EMBL" id="GFS78138.1"/>
    </source>
</evidence>
<dbReference type="Gene3D" id="3.40.50.720">
    <property type="entry name" value="NAD(P)-binding Rossmann-like Domain"/>
    <property type="match status" value="1"/>
</dbReference>
<dbReference type="Proteomes" id="UP000887013">
    <property type="component" value="Unassembled WGS sequence"/>
</dbReference>
<evidence type="ECO:0000259" key="12">
    <source>
        <dbReference type="Pfam" id="PF07993"/>
    </source>
</evidence>
<dbReference type="CDD" id="cd05236">
    <property type="entry name" value="FAR-N_SDR_e"/>
    <property type="match status" value="1"/>
</dbReference>
<keyword evidence="10" id="KW-0732">Signal</keyword>
<feature type="domain" description="Fatty acyl-CoA reductase C-terminal" evidence="11">
    <location>
        <begin position="391"/>
        <end position="483"/>
    </location>
</feature>
<keyword evidence="9" id="KW-0521">NADP</keyword>
<keyword evidence="9" id="KW-0560">Oxidoreductase</keyword>
<dbReference type="InterPro" id="IPR026055">
    <property type="entry name" value="FAR"/>
</dbReference>
<dbReference type="GO" id="GO:0035336">
    <property type="term" value="P:long-chain fatty-acyl-CoA metabolic process"/>
    <property type="evidence" value="ECO:0007669"/>
    <property type="project" value="TreeGrafter"/>
</dbReference>
<evidence type="ECO:0000256" key="4">
    <source>
        <dbReference type="ARBA" id="ARBA00022692"/>
    </source>
</evidence>
<keyword evidence="4 9" id="KW-0812">Transmembrane</keyword>
<comment type="similarity">
    <text evidence="2 9">Belongs to the fatty acyl-CoA reductase family.</text>
</comment>
<name>A0A8X6MU47_NEPPI</name>
<feature type="chain" id="PRO_5036476117" description="Fatty acyl-CoA reductase" evidence="10">
    <location>
        <begin position="19"/>
        <end position="547"/>
    </location>
</feature>
<dbReference type="GO" id="GO:0016020">
    <property type="term" value="C:membrane"/>
    <property type="evidence" value="ECO:0007669"/>
    <property type="project" value="UniProtKB-SubCell"/>
</dbReference>
<evidence type="ECO:0000256" key="2">
    <source>
        <dbReference type="ARBA" id="ARBA00005928"/>
    </source>
</evidence>
<comment type="subcellular location">
    <subcellularLocation>
        <location evidence="1">Membrane</location>
        <topology evidence="1">Multi-pass membrane protein</topology>
    </subcellularLocation>
</comment>
<keyword evidence="14" id="KW-1185">Reference proteome</keyword>
<keyword evidence="6 9" id="KW-0443">Lipid metabolism</keyword>
<gene>
    <name evidence="13" type="primary">CG5065</name>
    <name evidence="13" type="ORF">NPIL_213641</name>
</gene>
<protein>
    <recommendedName>
        <fullName evidence="9">Fatty acyl-CoA reductase</fullName>
        <ecNumber evidence="9">1.2.1.84</ecNumber>
    </recommendedName>
</protein>
<dbReference type="FunFam" id="3.40.50.720:FF:000143">
    <property type="entry name" value="Fatty acyl-CoA reductase"/>
    <property type="match status" value="1"/>
</dbReference>